<evidence type="ECO:0000313" key="2">
    <source>
        <dbReference type="Proteomes" id="UP001597192"/>
    </source>
</evidence>
<accession>A0ABW4CR53</accession>
<dbReference type="Proteomes" id="UP001597192">
    <property type="component" value="Unassembled WGS sequence"/>
</dbReference>
<protein>
    <submittedName>
        <fullName evidence="1">Uncharacterized protein</fullName>
    </submittedName>
</protein>
<dbReference type="RefSeq" id="WP_125696151.1">
    <property type="nucleotide sequence ID" value="NZ_JBHTOG010000063.1"/>
</dbReference>
<name>A0ABW4CR53_9LACO</name>
<comment type="caution">
    <text evidence="1">The sequence shown here is derived from an EMBL/GenBank/DDBJ whole genome shotgun (WGS) entry which is preliminary data.</text>
</comment>
<organism evidence="1 2">
    <name type="scientific">Lacticaseibacillus yichunensis</name>
    <dbReference type="NCBI Taxonomy" id="2486015"/>
    <lineage>
        <taxon>Bacteria</taxon>
        <taxon>Bacillati</taxon>
        <taxon>Bacillota</taxon>
        <taxon>Bacilli</taxon>
        <taxon>Lactobacillales</taxon>
        <taxon>Lactobacillaceae</taxon>
        <taxon>Lacticaseibacillus</taxon>
    </lineage>
</organism>
<dbReference type="EMBL" id="JBHTOG010000063">
    <property type="protein sequence ID" value="MFD1433272.1"/>
    <property type="molecule type" value="Genomic_DNA"/>
</dbReference>
<keyword evidence="2" id="KW-1185">Reference proteome</keyword>
<sequence length="301" mass="32266">MPFSFVPYHPAALTGVQNPADVERFNAHLPNARLVLAGDTPLAAVTHWKNAVHPQLMPVAVLLAENCPTELFPALIEAIVANWLAIAKAQHFAGISLTTQSDATALASELNMRGMRRVRTTYLPAVPLNAVTREQTTAAGDGDGVDSETTASPVAAGRVLTLRALLATQPLATTFKTTVQAAYAAVHQLNPVREMTPDEWWHLIETDLLQDLPTGLIDATGQVRAFVLSYRASATAAECGYVFGEKNDLLPLWQTVIEALQAQGFTTLTGEFDDTDPSALAVLTTLPQAGLAELATFVIKF</sequence>
<reference evidence="2" key="1">
    <citation type="journal article" date="2019" name="Int. J. Syst. Evol. Microbiol.">
        <title>The Global Catalogue of Microorganisms (GCM) 10K type strain sequencing project: providing services to taxonomists for standard genome sequencing and annotation.</title>
        <authorList>
            <consortium name="The Broad Institute Genomics Platform"/>
            <consortium name="The Broad Institute Genome Sequencing Center for Infectious Disease"/>
            <person name="Wu L."/>
            <person name="Ma J."/>
        </authorList>
    </citation>
    <scope>NUCLEOTIDE SEQUENCE [LARGE SCALE GENOMIC DNA]</scope>
    <source>
        <strain evidence="2">CCM 8947</strain>
    </source>
</reference>
<gene>
    <name evidence="1" type="ORF">ACFQ47_11405</name>
</gene>
<evidence type="ECO:0000313" key="1">
    <source>
        <dbReference type="EMBL" id="MFD1433272.1"/>
    </source>
</evidence>
<proteinExistence type="predicted"/>